<sequence>MKALKREVKLPASCVYYQIRLGFVIEEDQSRWLTNKEISDGVIKAIKNKNRITTIGQLEPWEKRP</sequence>
<gene>
    <name evidence="1" type="ORF">SAMN05421807_12926</name>
</gene>
<dbReference type="AlphaFoldDB" id="A0A1M5XLF8"/>
<protein>
    <submittedName>
        <fullName evidence="1">Uncharacterized protein</fullName>
    </submittedName>
</protein>
<proteinExistence type="predicted"/>
<name>A0A1M5XLF8_9BACI</name>
<dbReference type="EMBL" id="FQXD01000029">
    <property type="protein sequence ID" value="SHI00569.1"/>
    <property type="molecule type" value="Genomic_DNA"/>
</dbReference>
<organism evidence="1 2">
    <name type="scientific">Virgibacillus chiguensis</name>
    <dbReference type="NCBI Taxonomy" id="411959"/>
    <lineage>
        <taxon>Bacteria</taxon>
        <taxon>Bacillati</taxon>
        <taxon>Bacillota</taxon>
        <taxon>Bacilli</taxon>
        <taxon>Bacillales</taxon>
        <taxon>Bacillaceae</taxon>
        <taxon>Virgibacillus</taxon>
    </lineage>
</organism>
<reference evidence="2" key="1">
    <citation type="submission" date="2016-11" db="EMBL/GenBank/DDBJ databases">
        <authorList>
            <person name="Varghese N."/>
            <person name="Submissions S."/>
        </authorList>
    </citation>
    <scope>NUCLEOTIDE SEQUENCE [LARGE SCALE GENOMIC DNA]</scope>
    <source>
        <strain evidence="2">CGMCC 1.6496</strain>
    </source>
</reference>
<dbReference type="Proteomes" id="UP000184079">
    <property type="component" value="Unassembled WGS sequence"/>
</dbReference>
<accession>A0A1M5XLF8</accession>
<keyword evidence="2" id="KW-1185">Reference proteome</keyword>
<evidence type="ECO:0000313" key="2">
    <source>
        <dbReference type="Proteomes" id="UP000184079"/>
    </source>
</evidence>
<evidence type="ECO:0000313" key="1">
    <source>
        <dbReference type="EMBL" id="SHI00569.1"/>
    </source>
</evidence>